<feature type="chain" id="PRO_5003369798" description="DUF1318 domain-containing protein" evidence="1">
    <location>
        <begin position="20"/>
        <end position="133"/>
    </location>
</feature>
<dbReference type="STRING" id="579138.Zymop_0564"/>
<feature type="signal peptide" evidence="1">
    <location>
        <begin position="1"/>
        <end position="19"/>
    </location>
</feature>
<evidence type="ECO:0000313" key="3">
    <source>
        <dbReference type="Proteomes" id="UP000000491"/>
    </source>
</evidence>
<dbReference type="HOGENOM" id="CLU_146585_0_0_5"/>
<organism evidence="2 3">
    <name type="scientific">Zymomonas mobilis subsp. pomaceae (strain ATCC 29192 / DSM 22645 / JCM 10191 / CCUG 17912 / NBRC 13757 / NCIMB 11200 / NRRL B-4491 / Barker I)</name>
    <dbReference type="NCBI Taxonomy" id="579138"/>
    <lineage>
        <taxon>Bacteria</taxon>
        <taxon>Pseudomonadati</taxon>
        <taxon>Pseudomonadota</taxon>
        <taxon>Alphaproteobacteria</taxon>
        <taxon>Sphingomonadales</taxon>
        <taxon>Zymomonadaceae</taxon>
        <taxon>Zymomonas</taxon>
    </lineage>
</organism>
<evidence type="ECO:0008006" key="4">
    <source>
        <dbReference type="Google" id="ProtNLM"/>
    </source>
</evidence>
<dbReference type="eggNOG" id="COG3784">
    <property type="taxonomic scope" value="Bacteria"/>
</dbReference>
<dbReference type="Pfam" id="PF07027">
    <property type="entry name" value="DUF1318"/>
    <property type="match status" value="1"/>
</dbReference>
<dbReference type="EMBL" id="CP002865">
    <property type="protein sequence ID" value="AEI37466.1"/>
    <property type="molecule type" value="Genomic_DNA"/>
</dbReference>
<dbReference type="RefSeq" id="WP_013933865.1">
    <property type="nucleotide sequence ID" value="NC_015709.1"/>
</dbReference>
<evidence type="ECO:0000256" key="1">
    <source>
        <dbReference type="SAM" id="SignalP"/>
    </source>
</evidence>
<sequence length="133" mass="13862">MIRFIKKSCFQSLSRTAFALGLTLATAAGAQGGDDILQSGLANGVIGEKIDGYMGFAKSPSSSIKASVDALNIKRRAAYTAEAAKRGVTVEEWAVAVGCKTLASRVQDGQFYALADGKWQKKSGPIALPSTCG</sequence>
<reference evidence="2 3" key="1">
    <citation type="journal article" date="2011" name="J. Bacteriol.">
        <title>Genome sequence of the ethanol-producing Zymomonas mobilis subsp. pomaceae lectotype strain ATCC 29192.</title>
        <authorList>
            <person name="Kouvelis V.N."/>
            <person name="Davenport K.W."/>
            <person name="Brettin T.S."/>
            <person name="Bruce D."/>
            <person name="Detter C."/>
            <person name="Han C.S."/>
            <person name="Nolan M."/>
            <person name="Tapia R."/>
            <person name="Damoulaki A."/>
            <person name="Kyrpides N.C."/>
            <person name="Typas M.A."/>
            <person name="Pappas K.M."/>
        </authorList>
    </citation>
    <scope>NUCLEOTIDE SEQUENCE [LARGE SCALE GENOMIC DNA]</scope>
    <source>
        <strain evidence="3">ATCC 29192 / DSM 22645 / JCM 10191 / CCUG 17912 / NBRC 13757 / NCIMB 11200 / NRRL B-4491 / Barker I</strain>
    </source>
</reference>
<dbReference type="AlphaFoldDB" id="F8EVY9"/>
<dbReference type="PATRIC" id="fig|579138.3.peg.595"/>
<proteinExistence type="predicted"/>
<accession>F8EVY9</accession>
<name>F8EVY9_ZYMMT</name>
<keyword evidence="1" id="KW-0732">Signal</keyword>
<dbReference type="InterPro" id="IPR008309">
    <property type="entry name" value="YdbL"/>
</dbReference>
<dbReference type="KEGG" id="zmp:Zymop_0564"/>
<dbReference type="Proteomes" id="UP000000491">
    <property type="component" value="Chromosome"/>
</dbReference>
<protein>
    <recommendedName>
        <fullName evidence="4">DUF1318 domain-containing protein</fullName>
    </recommendedName>
</protein>
<evidence type="ECO:0000313" key="2">
    <source>
        <dbReference type="EMBL" id="AEI37466.1"/>
    </source>
</evidence>
<gene>
    <name evidence="2" type="ordered locus">Zymop_0564</name>
</gene>